<dbReference type="Gene3D" id="1.10.472.10">
    <property type="entry name" value="Cyclin-like"/>
    <property type="match status" value="2"/>
</dbReference>
<protein>
    <submittedName>
        <fullName evidence="8">Cyclin A</fullName>
    </submittedName>
</protein>
<dbReference type="STRING" id="946362.F2TWD5"/>
<dbReference type="CDD" id="cd20504">
    <property type="entry name" value="CYCLIN_CCNA_rpt1"/>
    <property type="match status" value="1"/>
</dbReference>
<accession>F2TWD5</accession>
<dbReference type="OrthoDB" id="5590282at2759"/>
<feature type="region of interest" description="Disordered" evidence="5">
    <location>
        <begin position="136"/>
        <end position="192"/>
    </location>
</feature>
<dbReference type="InterPro" id="IPR036915">
    <property type="entry name" value="Cyclin-like_sf"/>
</dbReference>
<keyword evidence="1" id="KW-0132">Cell division</keyword>
<keyword evidence="9" id="KW-1185">Reference proteome</keyword>
<dbReference type="FunFam" id="1.10.472.10:FF:000167">
    <property type="entry name" value="Mitotic cyclin 6"/>
    <property type="match status" value="1"/>
</dbReference>
<dbReference type="InterPro" id="IPR048258">
    <property type="entry name" value="Cyclins_cyclin-box"/>
</dbReference>
<proteinExistence type="inferred from homology"/>
<dbReference type="OMA" id="NSELACC"/>
<dbReference type="Pfam" id="PF02984">
    <property type="entry name" value="Cyclin_C"/>
    <property type="match status" value="1"/>
</dbReference>
<name>F2TWD5_SALR5</name>
<dbReference type="GO" id="GO:0051301">
    <property type="term" value="P:cell division"/>
    <property type="evidence" value="ECO:0007669"/>
    <property type="project" value="UniProtKB-KW"/>
</dbReference>
<sequence length="568" mass="62779">MNPHQPADLATSEPAPTRQPGGSKRLHDERADGQKLKRSALQDMTNSTTSGQTASRMAGATFTRRTHIQPDTTGLPELAARREREERQQSRPATTAATAMPDLRVQQDDQTLPPRQPTQHMTRHPVAFARQDVRPTPALTHFHPPSQTTTTTTTALPAATRLSRGSSAAFTQARQHQQQQPLPQGPAYDRAYSHPSVATASTCAPATTAVVPPVSMPVPVSRTTSSSSTSSSSSSTTLASTSASLSAAPSTTAVMPNHQHHTSTSVASVVPQQQGLTPLPALLGSADFVDIDRPYAHDEGRVTEYVEKVMTYLRHLEKKFRPHAGYMGRQRDINHNMRSILVDWLVEVTEEYRLQLQTLYIAVGYIDRFLSNMAVQRSKLQLVGVTCMLLAAKYEEIYPPSVNEFVYITDNTYRREQVLKMEHVVLKVLRFDMGACTALTFLVRFIHAASATPPSHCLALYLAELSLLLGNKFIQYLPSVKAAAAICLSQHTFARPVWTPTFERYCRLSPEEVQPCLNDMFEAMTSAPHLEYQAIREKYMERRFHSVAGIAAPTSCPRLVDLRGGSQV</sequence>
<feature type="compositionally biased region" description="Basic and acidic residues" evidence="5">
    <location>
        <begin position="79"/>
        <end position="89"/>
    </location>
</feature>
<dbReference type="FunFam" id="1.10.472.10:FF:000013">
    <property type="entry name" value="Cyclin A1"/>
    <property type="match status" value="1"/>
</dbReference>
<reference evidence="8" key="1">
    <citation type="submission" date="2009-08" db="EMBL/GenBank/DDBJ databases">
        <title>Annotation of Salpingoeca rosetta.</title>
        <authorList>
            <consortium name="The Broad Institute Genome Sequencing Platform"/>
            <person name="Russ C."/>
            <person name="Cuomo C."/>
            <person name="Burger G."/>
            <person name="Gray M.W."/>
            <person name="Holland P.W.H."/>
            <person name="King N."/>
            <person name="Lang F.B.F."/>
            <person name="Roger A.J."/>
            <person name="Ruiz-Trillo I."/>
            <person name="Young S.K."/>
            <person name="Zeng Q."/>
            <person name="Gargeya S."/>
            <person name="Alvarado L."/>
            <person name="Berlin A."/>
            <person name="Chapman S.B."/>
            <person name="Chen Z."/>
            <person name="Freedman E."/>
            <person name="Gellesch M."/>
            <person name="Goldberg J."/>
            <person name="Griggs A."/>
            <person name="Gujja S."/>
            <person name="Heilman E."/>
            <person name="Heiman D."/>
            <person name="Howarth C."/>
            <person name="Mehta T."/>
            <person name="Neiman D."/>
            <person name="Pearson M."/>
            <person name="Roberts A."/>
            <person name="Saif S."/>
            <person name="Shea T."/>
            <person name="Shenoy N."/>
            <person name="Sisk P."/>
            <person name="Stolte C."/>
            <person name="Sykes S."/>
            <person name="White J."/>
            <person name="Yandava C."/>
            <person name="Haas B."/>
            <person name="Nusbaum C."/>
            <person name="Birren B."/>
        </authorList>
    </citation>
    <scope>NUCLEOTIDE SEQUENCE [LARGE SCALE GENOMIC DNA]</scope>
    <source>
        <strain evidence="8">ATCC 50818</strain>
    </source>
</reference>
<evidence type="ECO:0000256" key="5">
    <source>
        <dbReference type="SAM" id="MobiDB-lite"/>
    </source>
</evidence>
<dbReference type="SMART" id="SM01332">
    <property type="entry name" value="Cyclin_C"/>
    <property type="match status" value="1"/>
</dbReference>
<feature type="region of interest" description="Disordered" evidence="5">
    <location>
        <begin position="1"/>
        <end position="119"/>
    </location>
</feature>
<evidence type="ECO:0000256" key="2">
    <source>
        <dbReference type="ARBA" id="ARBA00023127"/>
    </source>
</evidence>
<organism evidence="9">
    <name type="scientific">Salpingoeca rosetta (strain ATCC 50818 / BSB-021)</name>
    <dbReference type="NCBI Taxonomy" id="946362"/>
    <lineage>
        <taxon>Eukaryota</taxon>
        <taxon>Choanoflagellata</taxon>
        <taxon>Craspedida</taxon>
        <taxon>Salpingoecidae</taxon>
        <taxon>Salpingoeca</taxon>
    </lineage>
</organism>
<dbReference type="Proteomes" id="UP000007799">
    <property type="component" value="Unassembled WGS sequence"/>
</dbReference>
<dbReference type="GO" id="GO:0016538">
    <property type="term" value="F:cyclin-dependent protein serine/threonine kinase regulator activity"/>
    <property type="evidence" value="ECO:0007669"/>
    <property type="project" value="InterPro"/>
</dbReference>
<keyword evidence="3" id="KW-0131">Cell cycle</keyword>
<feature type="domain" description="Cyclin C-terminal" evidence="7">
    <location>
        <begin position="436"/>
        <end position="553"/>
    </location>
</feature>
<dbReference type="CDD" id="cd20505">
    <property type="entry name" value="CYCLIN_CCNA_rpt2"/>
    <property type="match status" value="1"/>
</dbReference>
<evidence type="ECO:0000313" key="8">
    <source>
        <dbReference type="EMBL" id="EGD72381.1"/>
    </source>
</evidence>
<dbReference type="PANTHER" id="PTHR10177">
    <property type="entry name" value="CYCLINS"/>
    <property type="match status" value="1"/>
</dbReference>
<evidence type="ECO:0000259" key="7">
    <source>
        <dbReference type="SMART" id="SM01332"/>
    </source>
</evidence>
<feature type="domain" description="Cyclin-like" evidence="6">
    <location>
        <begin position="440"/>
        <end position="522"/>
    </location>
</feature>
<dbReference type="AlphaFoldDB" id="F2TWD5"/>
<gene>
    <name evidence="8" type="ORF">PTSG_00400</name>
</gene>
<dbReference type="SUPFAM" id="SSF47954">
    <property type="entry name" value="Cyclin-like"/>
    <property type="match status" value="2"/>
</dbReference>
<evidence type="ECO:0000256" key="1">
    <source>
        <dbReference type="ARBA" id="ARBA00022618"/>
    </source>
</evidence>
<dbReference type="InterPro" id="IPR039361">
    <property type="entry name" value="Cyclin"/>
</dbReference>
<feature type="domain" description="Cyclin-like" evidence="6">
    <location>
        <begin position="343"/>
        <end position="427"/>
    </location>
</feature>
<keyword evidence="2 4" id="KW-0195">Cyclin</keyword>
<evidence type="ECO:0000313" key="9">
    <source>
        <dbReference type="Proteomes" id="UP000007799"/>
    </source>
</evidence>
<dbReference type="PROSITE" id="PS00292">
    <property type="entry name" value="CYCLINS"/>
    <property type="match status" value="1"/>
</dbReference>
<dbReference type="GO" id="GO:0044772">
    <property type="term" value="P:mitotic cell cycle phase transition"/>
    <property type="evidence" value="ECO:0007669"/>
    <property type="project" value="InterPro"/>
</dbReference>
<dbReference type="KEGG" id="sre:PTSG_00400"/>
<evidence type="ECO:0000256" key="4">
    <source>
        <dbReference type="RuleBase" id="RU000383"/>
    </source>
</evidence>
<dbReference type="EMBL" id="GL832955">
    <property type="protein sequence ID" value="EGD72381.1"/>
    <property type="molecule type" value="Genomic_DNA"/>
</dbReference>
<dbReference type="RefSeq" id="XP_004998950.1">
    <property type="nucleotide sequence ID" value="XM_004998893.1"/>
</dbReference>
<feature type="region of interest" description="Disordered" evidence="5">
    <location>
        <begin position="211"/>
        <end position="243"/>
    </location>
</feature>
<evidence type="ECO:0000256" key="3">
    <source>
        <dbReference type="ARBA" id="ARBA00023306"/>
    </source>
</evidence>
<dbReference type="InterPro" id="IPR006671">
    <property type="entry name" value="Cyclin_N"/>
</dbReference>
<dbReference type="Pfam" id="PF00134">
    <property type="entry name" value="Cyclin_N"/>
    <property type="match status" value="1"/>
</dbReference>
<evidence type="ECO:0000259" key="6">
    <source>
        <dbReference type="SMART" id="SM00385"/>
    </source>
</evidence>
<dbReference type="InterPro" id="IPR004367">
    <property type="entry name" value="Cyclin_C-dom"/>
</dbReference>
<feature type="compositionally biased region" description="Low complexity" evidence="5">
    <location>
        <begin position="168"/>
        <end position="187"/>
    </location>
</feature>
<comment type="similarity">
    <text evidence="4">Belongs to the cyclin family.</text>
</comment>
<dbReference type="GeneID" id="16067543"/>
<dbReference type="SMART" id="SM00385">
    <property type="entry name" value="CYCLIN"/>
    <property type="match status" value="2"/>
</dbReference>
<feature type="compositionally biased region" description="Basic and acidic residues" evidence="5">
    <location>
        <begin position="25"/>
        <end position="35"/>
    </location>
</feature>
<feature type="compositionally biased region" description="Polar residues" evidence="5">
    <location>
        <begin position="42"/>
        <end position="55"/>
    </location>
</feature>
<dbReference type="InParanoid" id="F2TWD5"/>
<dbReference type="InterPro" id="IPR013763">
    <property type="entry name" value="Cyclin-like_dom"/>
</dbReference>
<dbReference type="eggNOG" id="KOG0654">
    <property type="taxonomic scope" value="Eukaryota"/>
</dbReference>